<dbReference type="Pfam" id="PF12705">
    <property type="entry name" value="PDDEXK_1"/>
    <property type="match status" value="1"/>
</dbReference>
<evidence type="ECO:0000256" key="1">
    <source>
        <dbReference type="ARBA" id="ARBA00022722"/>
    </source>
</evidence>
<organism evidence="15 16">
    <name type="scientific">Bacteriovorax stolpii</name>
    <name type="common">Bdellovibrio stolpii</name>
    <dbReference type="NCBI Taxonomy" id="960"/>
    <lineage>
        <taxon>Bacteria</taxon>
        <taxon>Pseudomonadati</taxon>
        <taxon>Bdellovibrionota</taxon>
        <taxon>Bacteriovoracia</taxon>
        <taxon>Bacteriovoracales</taxon>
        <taxon>Bacteriovoracaceae</taxon>
        <taxon>Bacteriovorax</taxon>
    </lineage>
</organism>
<keyword evidence="9" id="KW-0234">DNA repair</keyword>
<dbReference type="AlphaFoldDB" id="A0A2K9NMN0"/>
<dbReference type="EC" id="5.6.2.4" evidence="12"/>
<keyword evidence="5" id="KW-0347">Helicase</keyword>
<dbReference type="GO" id="GO:0005524">
    <property type="term" value="F:ATP binding"/>
    <property type="evidence" value="ECO:0007669"/>
    <property type="project" value="UniProtKB-UniRule"/>
</dbReference>
<evidence type="ECO:0000256" key="4">
    <source>
        <dbReference type="ARBA" id="ARBA00022801"/>
    </source>
</evidence>
<dbReference type="InterPro" id="IPR038726">
    <property type="entry name" value="PDDEXK_AddAB-type"/>
</dbReference>
<dbReference type="GO" id="GO:0003677">
    <property type="term" value="F:DNA binding"/>
    <property type="evidence" value="ECO:0007669"/>
    <property type="project" value="UniProtKB-KW"/>
</dbReference>
<dbReference type="Pfam" id="PF00580">
    <property type="entry name" value="UvrD-helicase"/>
    <property type="match status" value="1"/>
</dbReference>
<dbReference type="PROSITE" id="PS51198">
    <property type="entry name" value="UVRD_HELICASE_ATP_BIND"/>
    <property type="match status" value="1"/>
</dbReference>
<dbReference type="Proteomes" id="UP000235584">
    <property type="component" value="Chromosome"/>
</dbReference>
<evidence type="ECO:0000256" key="13">
    <source>
        <dbReference type="ARBA" id="ARBA00034923"/>
    </source>
</evidence>
<dbReference type="GO" id="GO:0000725">
    <property type="term" value="P:recombinational repair"/>
    <property type="evidence" value="ECO:0007669"/>
    <property type="project" value="TreeGrafter"/>
</dbReference>
<dbReference type="InterPro" id="IPR014017">
    <property type="entry name" value="DNA_helicase_UvrD-like_C"/>
</dbReference>
<dbReference type="InterPro" id="IPR011604">
    <property type="entry name" value="PDDEXK-like_dom_sf"/>
</dbReference>
<dbReference type="Gene3D" id="3.90.320.10">
    <property type="match status" value="1"/>
</dbReference>
<keyword evidence="6" id="KW-0269">Exonuclease</keyword>
<dbReference type="PANTHER" id="PTHR11070:SF2">
    <property type="entry name" value="ATP-DEPENDENT DNA HELICASE SRS2"/>
    <property type="match status" value="1"/>
</dbReference>
<dbReference type="Pfam" id="PF13361">
    <property type="entry name" value="UvrD_C"/>
    <property type="match status" value="1"/>
</dbReference>
<comment type="catalytic activity">
    <reaction evidence="14">
        <text>ATP + H2O = ADP + phosphate + H(+)</text>
        <dbReference type="Rhea" id="RHEA:13065"/>
        <dbReference type="ChEBI" id="CHEBI:15377"/>
        <dbReference type="ChEBI" id="CHEBI:15378"/>
        <dbReference type="ChEBI" id="CHEBI:30616"/>
        <dbReference type="ChEBI" id="CHEBI:43474"/>
        <dbReference type="ChEBI" id="CHEBI:456216"/>
        <dbReference type="EC" id="5.6.2.4"/>
    </reaction>
</comment>
<keyword evidence="4" id="KW-0378">Hydrolase</keyword>
<evidence type="ECO:0000313" key="16">
    <source>
        <dbReference type="Proteomes" id="UP000235584"/>
    </source>
</evidence>
<keyword evidence="7" id="KW-0067">ATP-binding</keyword>
<dbReference type="RefSeq" id="WP_102242064.1">
    <property type="nucleotide sequence ID" value="NZ_CP025704.1"/>
</dbReference>
<evidence type="ECO:0000256" key="10">
    <source>
        <dbReference type="ARBA" id="ARBA00023235"/>
    </source>
</evidence>
<evidence type="ECO:0000256" key="8">
    <source>
        <dbReference type="ARBA" id="ARBA00023125"/>
    </source>
</evidence>
<dbReference type="GO" id="GO:0043138">
    <property type="term" value="F:3'-5' DNA helicase activity"/>
    <property type="evidence" value="ECO:0007669"/>
    <property type="project" value="UniProtKB-EC"/>
</dbReference>
<evidence type="ECO:0000256" key="5">
    <source>
        <dbReference type="ARBA" id="ARBA00022806"/>
    </source>
</evidence>
<evidence type="ECO:0000256" key="2">
    <source>
        <dbReference type="ARBA" id="ARBA00022741"/>
    </source>
</evidence>
<dbReference type="InterPro" id="IPR014016">
    <property type="entry name" value="UvrD-like_ATP-bd"/>
</dbReference>
<dbReference type="EMBL" id="CP025704">
    <property type="protein sequence ID" value="AUN96769.1"/>
    <property type="molecule type" value="Genomic_DNA"/>
</dbReference>
<evidence type="ECO:0000256" key="9">
    <source>
        <dbReference type="ARBA" id="ARBA00023204"/>
    </source>
</evidence>
<dbReference type="SUPFAM" id="SSF52540">
    <property type="entry name" value="P-loop containing nucleoside triphosphate hydrolases"/>
    <property type="match status" value="1"/>
</dbReference>
<dbReference type="Gene3D" id="3.40.50.300">
    <property type="entry name" value="P-loop containing nucleotide triphosphate hydrolases"/>
    <property type="match status" value="3"/>
</dbReference>
<evidence type="ECO:0000256" key="3">
    <source>
        <dbReference type="ARBA" id="ARBA00022763"/>
    </source>
</evidence>
<proteinExistence type="predicted"/>
<dbReference type="GO" id="GO:0004527">
    <property type="term" value="F:exonuclease activity"/>
    <property type="evidence" value="ECO:0007669"/>
    <property type="project" value="UniProtKB-KW"/>
</dbReference>
<reference evidence="15 16" key="1">
    <citation type="submission" date="2018-01" db="EMBL/GenBank/DDBJ databases">
        <title>Complete genome sequence of Bacteriovorax stolpii DSM12778.</title>
        <authorList>
            <person name="Tang B."/>
            <person name="Chang J."/>
        </authorList>
    </citation>
    <scope>NUCLEOTIDE SEQUENCE [LARGE SCALE GENOMIC DNA]</scope>
    <source>
        <strain evidence="15 16">DSM 12778</strain>
    </source>
</reference>
<sequence>MSLNSGAKSPNAEQKVAIHHEGGKILSAGAGSGKTFVLIEHIITWLENLRMKTPSSEWLHVVPFQLPKLVLMTFTKKAAGEMSIRMMKRIDDLCENAPDAKTLEYWSLIRQYLSMMNITTISSFCHQLLSQGYFADVGNDIQILSSVEFKNKISNLFNLWFISKNNRLNQIFQANSQALIGAMIEIYNSPELRLMWKEPLVKTSPEKELESFITDLISSLDLEEFLSSSVDLNADAKEREKGWFVFLQGYDELYSRLGSFKAQNFREYAQWALSVGTLPREVKAMNEDQKYALEKLKTLVKELRDIHEDLTNFIDHYDIYWSWVETFKEVYNFIDENYFLEKGFAFSDLEYFACVGLRHPQIREKIKKNYDYFIVDEFQDTSSVQYEIIKHLVGDNHQRLFCVGDKKQAIYGFRGGELLVFNQCSEMLGTENNIWLKNNFRSFGKVIKFNNHFFETVFPLGYGFEGQDPNTVLMEPQTIPEIKNTLGQVERFRTEIEGLESDKKLDLDFYEAEALYEIIRELLNRDDMQSVCVLYRKLRPSALLLDLLAENEVAFSAQVKVQYAEDPIINLFLRAIELKLNLNEEKKLRSTHFLLNSLLEVLNVKSTAKEIEEKFLGDLAILGLRLAFHKLVYSLGISNSQYQENSALIDSICRVCNEDPIKVFHLLSTESEEQYSLELMNGARAKRVIIMSAHASKGLEFDAVLLGGIHSNGLQMGKTETVGKLPKSFRWKKAYNQKKFYKSPVYYYEAELDRAKEFSESKRLLYVACTRAVKYLGWVDLWANIDGKEKQLSPGSNHWIRAMRLAPVSDVLTERTLSLGKNTIHQEVDIPIILKDSLGLIASEEKTKLGVFAETSVTRLAQLAQCPFKFYLSNICKIPAPGIDKQLFLKLDEEEAVEAEEVFYSSMERGTKVHAHLSKLLLNQMTLDQVKGADKEKIEWAFKEANNISNGKNVISEKQIKFSLFGQMISGTPDLIFEDQDSVVVWDFKTGLRDEKNEESYWFQLMCYGYAYAKLKHFTPEKMIPLSLVYVDEKKLVNKTMSLAQISQILFENWTKTESLNQVNLNHCPACDYSSMCVHYKRTATSCET</sequence>
<name>A0A2K9NMN0_BACTC</name>
<comment type="catalytic activity">
    <reaction evidence="11">
        <text>Couples ATP hydrolysis with the unwinding of duplex DNA by translocating in the 3'-5' direction.</text>
        <dbReference type="EC" id="5.6.2.4"/>
    </reaction>
</comment>
<accession>A0A2K9NMN0</accession>
<evidence type="ECO:0000256" key="7">
    <source>
        <dbReference type="ARBA" id="ARBA00022840"/>
    </source>
</evidence>
<evidence type="ECO:0000256" key="14">
    <source>
        <dbReference type="ARBA" id="ARBA00048988"/>
    </source>
</evidence>
<evidence type="ECO:0000256" key="6">
    <source>
        <dbReference type="ARBA" id="ARBA00022839"/>
    </source>
</evidence>
<dbReference type="InterPro" id="IPR027417">
    <property type="entry name" value="P-loop_NTPase"/>
</dbReference>
<dbReference type="InterPro" id="IPR011335">
    <property type="entry name" value="Restrct_endonuc-II-like"/>
</dbReference>
<evidence type="ECO:0000313" key="15">
    <source>
        <dbReference type="EMBL" id="AUN96769.1"/>
    </source>
</evidence>
<keyword evidence="3" id="KW-0227">DNA damage</keyword>
<keyword evidence="2" id="KW-0547">Nucleotide-binding</keyword>
<gene>
    <name evidence="15" type="ORF">C0V70_01350</name>
</gene>
<dbReference type="SUPFAM" id="SSF52980">
    <property type="entry name" value="Restriction endonuclease-like"/>
    <property type="match status" value="1"/>
</dbReference>
<keyword evidence="16" id="KW-1185">Reference proteome</keyword>
<dbReference type="InterPro" id="IPR000212">
    <property type="entry name" value="DNA_helicase_UvrD/REP"/>
</dbReference>
<protein>
    <recommendedName>
        <fullName evidence="12">DNA 3'-5' helicase</fullName>
        <ecNumber evidence="12">5.6.2.4</ecNumber>
    </recommendedName>
    <alternativeName>
        <fullName evidence="13">DNA 3'-5' helicase II</fullName>
    </alternativeName>
</protein>
<dbReference type="PANTHER" id="PTHR11070">
    <property type="entry name" value="UVRD / RECB / PCRA DNA HELICASE FAMILY MEMBER"/>
    <property type="match status" value="1"/>
</dbReference>
<keyword evidence="1" id="KW-0540">Nuclease</keyword>
<evidence type="ECO:0000256" key="11">
    <source>
        <dbReference type="ARBA" id="ARBA00034617"/>
    </source>
</evidence>
<dbReference type="OrthoDB" id="5287170at2"/>
<keyword evidence="10" id="KW-0413">Isomerase</keyword>
<evidence type="ECO:0000256" key="12">
    <source>
        <dbReference type="ARBA" id="ARBA00034808"/>
    </source>
</evidence>
<dbReference type="KEGG" id="bsto:C0V70_01350"/>
<keyword evidence="8" id="KW-0238">DNA-binding</keyword>